<feature type="domain" description="Acyl-CoA dehydrogenase/oxidase C-terminal" evidence="12">
    <location>
        <begin position="240"/>
        <end position="381"/>
    </location>
</feature>
<dbReference type="Gene3D" id="1.20.140.10">
    <property type="entry name" value="Butyryl-CoA Dehydrogenase, subunit A, domain 3"/>
    <property type="match status" value="1"/>
</dbReference>
<dbReference type="EMBL" id="JANLCM010000002">
    <property type="protein sequence ID" value="MCS5719146.1"/>
    <property type="molecule type" value="Genomic_DNA"/>
</dbReference>
<accession>A0ABT2GW73</accession>
<evidence type="ECO:0000256" key="6">
    <source>
        <dbReference type="ARBA" id="ARBA00023002"/>
    </source>
</evidence>
<evidence type="ECO:0000256" key="7">
    <source>
        <dbReference type="ARBA" id="ARBA00037899"/>
    </source>
</evidence>
<dbReference type="Pfam" id="PF00441">
    <property type="entry name" value="Acyl-CoA_dh_1"/>
    <property type="match status" value="1"/>
</dbReference>
<dbReference type="PANTHER" id="PTHR42807">
    <property type="entry name" value="GLUTARYL-COA DEHYDROGENASE, MITOCHONDRIAL"/>
    <property type="match status" value="1"/>
</dbReference>
<evidence type="ECO:0000256" key="8">
    <source>
        <dbReference type="ARBA" id="ARBA00037927"/>
    </source>
</evidence>
<organism evidence="15 16">
    <name type="scientific">Herbiconiux aconitum</name>
    <dbReference type="NCBI Taxonomy" id="2970913"/>
    <lineage>
        <taxon>Bacteria</taxon>
        <taxon>Bacillati</taxon>
        <taxon>Actinomycetota</taxon>
        <taxon>Actinomycetes</taxon>
        <taxon>Micrococcales</taxon>
        <taxon>Microbacteriaceae</taxon>
        <taxon>Herbiconiux</taxon>
    </lineage>
</organism>
<dbReference type="Gene3D" id="2.40.110.10">
    <property type="entry name" value="Butyryl-CoA Dehydrogenase, subunit A, domain 2"/>
    <property type="match status" value="1"/>
</dbReference>
<protein>
    <recommendedName>
        <fullName evidence="9">glutaryl-CoA dehydrogenase (ETF)</fullName>
        <ecNumber evidence="9">1.3.8.6</ecNumber>
    </recommendedName>
</protein>
<dbReference type="InterPro" id="IPR037069">
    <property type="entry name" value="AcylCoA_DH/ox_N_sf"/>
</dbReference>
<sequence length="388" mass="41582">MTLLVDTVFDLDALLTDEERDWQQRARAFASERIVPVIDDDVENEYFRQSLVPELAAEGFLGMHLTGYGAAGAGAVAYGLVCHELEAADSAWRTFVSVQGSLAMSAIHKHGSEEQKTEWLPQLARGEAIGCFALTEPAGGSDPAAMTTRARRDGDDWVLDGAKRWIGLASVADVAVIWAKDDDEVVRGFLVPTSTPGFTATPIAGKLSMRASIQCDVLLDGVRLPPTAVLPGAHGLSGPFTCLNEARYGIVWGAMGAARSCFEAALGRARTREVFGAPIGARQLVQGALADMLVEYEKGMLLALHLGRLKERGALTPEQISVGKLNSVREALQIARDARALLGGDGVTSDYPVMRHLANLESVRTYEGTDEIHKLILGRALTGLPAFS</sequence>
<dbReference type="SUPFAM" id="SSF56645">
    <property type="entry name" value="Acyl-CoA dehydrogenase NM domain-like"/>
    <property type="match status" value="1"/>
</dbReference>
<dbReference type="InterPro" id="IPR036250">
    <property type="entry name" value="AcylCo_DH-like_C"/>
</dbReference>
<dbReference type="PANTHER" id="PTHR42807:SF1">
    <property type="entry name" value="GLUTARYL-COA DEHYDROGENASE, MITOCHONDRIAL"/>
    <property type="match status" value="1"/>
</dbReference>
<dbReference type="InterPro" id="IPR013786">
    <property type="entry name" value="AcylCoA_DH/ox_N"/>
</dbReference>
<feature type="domain" description="Acyl-CoA oxidase/dehydrogenase middle" evidence="13">
    <location>
        <begin position="131"/>
        <end position="222"/>
    </location>
</feature>
<dbReference type="InterPro" id="IPR006091">
    <property type="entry name" value="Acyl-CoA_Oxase/DH_mid-dom"/>
</dbReference>
<evidence type="ECO:0000313" key="16">
    <source>
        <dbReference type="Proteomes" id="UP001165584"/>
    </source>
</evidence>
<comment type="pathway">
    <text evidence="7">Amino-acid metabolism; lysine degradation.</text>
</comment>
<dbReference type="SUPFAM" id="SSF47203">
    <property type="entry name" value="Acyl-CoA dehydrogenase C-terminal domain-like"/>
    <property type="match status" value="1"/>
</dbReference>
<evidence type="ECO:0000256" key="9">
    <source>
        <dbReference type="ARBA" id="ARBA00039033"/>
    </source>
</evidence>
<gene>
    <name evidence="15" type="ORF">N1027_13480</name>
</gene>
<dbReference type="Pfam" id="PF02770">
    <property type="entry name" value="Acyl-CoA_dh_M"/>
    <property type="match status" value="1"/>
</dbReference>
<dbReference type="Proteomes" id="UP001165584">
    <property type="component" value="Unassembled WGS sequence"/>
</dbReference>
<evidence type="ECO:0000259" key="13">
    <source>
        <dbReference type="Pfam" id="PF02770"/>
    </source>
</evidence>
<dbReference type="Gene3D" id="1.10.540.10">
    <property type="entry name" value="Acyl-CoA dehydrogenase/oxidase, N-terminal domain"/>
    <property type="match status" value="1"/>
</dbReference>
<evidence type="ECO:0000256" key="2">
    <source>
        <dbReference type="ARBA" id="ARBA00009347"/>
    </source>
</evidence>
<evidence type="ECO:0000256" key="11">
    <source>
        <dbReference type="RuleBase" id="RU362125"/>
    </source>
</evidence>
<evidence type="ECO:0000313" key="15">
    <source>
        <dbReference type="EMBL" id="MCS5719146.1"/>
    </source>
</evidence>
<comment type="catalytic activity">
    <reaction evidence="10">
        <text>glutaryl-CoA + oxidized [electron-transfer flavoprotein] + 2 H(+) = (2E)-butenoyl-CoA + reduced [electron-transfer flavoprotein] + CO2</text>
        <dbReference type="Rhea" id="RHEA:13389"/>
        <dbReference type="Rhea" id="RHEA-COMP:10685"/>
        <dbReference type="Rhea" id="RHEA-COMP:10686"/>
        <dbReference type="ChEBI" id="CHEBI:15378"/>
        <dbReference type="ChEBI" id="CHEBI:16526"/>
        <dbReference type="ChEBI" id="CHEBI:57332"/>
        <dbReference type="ChEBI" id="CHEBI:57378"/>
        <dbReference type="ChEBI" id="CHEBI:57692"/>
        <dbReference type="ChEBI" id="CHEBI:58307"/>
        <dbReference type="EC" id="1.3.8.6"/>
    </reaction>
</comment>
<keyword evidence="3 11" id="KW-0285">Flavoprotein</keyword>
<evidence type="ECO:0000259" key="12">
    <source>
        <dbReference type="Pfam" id="PF00441"/>
    </source>
</evidence>
<dbReference type="InterPro" id="IPR052033">
    <property type="entry name" value="Glutaryl-CoA_DH_mitochondrial"/>
</dbReference>
<keyword evidence="5" id="KW-0809">Transit peptide</keyword>
<evidence type="ECO:0000259" key="14">
    <source>
        <dbReference type="Pfam" id="PF02771"/>
    </source>
</evidence>
<keyword evidence="4 11" id="KW-0274">FAD</keyword>
<dbReference type="RefSeq" id="WP_259508651.1">
    <property type="nucleotide sequence ID" value="NZ_JANLCM010000002.1"/>
</dbReference>
<evidence type="ECO:0000256" key="3">
    <source>
        <dbReference type="ARBA" id="ARBA00022630"/>
    </source>
</evidence>
<feature type="domain" description="Acyl-CoA dehydrogenase/oxidase N-terminal" evidence="14">
    <location>
        <begin position="16"/>
        <end position="127"/>
    </location>
</feature>
<comment type="similarity">
    <text evidence="2 11">Belongs to the acyl-CoA dehydrogenase family.</text>
</comment>
<dbReference type="InterPro" id="IPR009075">
    <property type="entry name" value="AcylCo_DH/oxidase_C"/>
</dbReference>
<comment type="cofactor">
    <cofactor evidence="1 11">
        <name>FAD</name>
        <dbReference type="ChEBI" id="CHEBI:57692"/>
    </cofactor>
</comment>
<keyword evidence="6 11" id="KW-0560">Oxidoreductase</keyword>
<comment type="caution">
    <text evidence="15">The sequence shown here is derived from an EMBL/GenBank/DDBJ whole genome shotgun (WGS) entry which is preliminary data.</text>
</comment>
<proteinExistence type="inferred from homology"/>
<comment type="pathway">
    <text evidence="8">Amino-acid metabolism; tryptophan metabolism.</text>
</comment>
<dbReference type="InterPro" id="IPR009100">
    <property type="entry name" value="AcylCoA_DH/oxidase_NM_dom_sf"/>
</dbReference>
<dbReference type="PROSITE" id="PS00072">
    <property type="entry name" value="ACYL_COA_DH_1"/>
    <property type="match status" value="1"/>
</dbReference>
<name>A0ABT2GW73_9MICO</name>
<dbReference type="Pfam" id="PF02771">
    <property type="entry name" value="Acyl-CoA_dh_N"/>
    <property type="match status" value="1"/>
</dbReference>
<dbReference type="InterPro" id="IPR006089">
    <property type="entry name" value="Acyl-CoA_DH_CS"/>
</dbReference>
<dbReference type="InterPro" id="IPR046373">
    <property type="entry name" value="Acyl-CoA_Oxase/DH_mid-dom_sf"/>
</dbReference>
<evidence type="ECO:0000256" key="4">
    <source>
        <dbReference type="ARBA" id="ARBA00022827"/>
    </source>
</evidence>
<evidence type="ECO:0000256" key="1">
    <source>
        <dbReference type="ARBA" id="ARBA00001974"/>
    </source>
</evidence>
<reference evidence="15" key="1">
    <citation type="submission" date="2022-08" db="EMBL/GenBank/DDBJ databases">
        <authorList>
            <person name="Deng Y."/>
            <person name="Han X.-F."/>
            <person name="Zhang Y.-Q."/>
        </authorList>
    </citation>
    <scope>NUCLEOTIDE SEQUENCE</scope>
    <source>
        <strain evidence="15">CPCC 205763</strain>
    </source>
</reference>
<dbReference type="EC" id="1.3.8.6" evidence="9"/>
<evidence type="ECO:0000256" key="10">
    <source>
        <dbReference type="ARBA" id="ARBA00049493"/>
    </source>
</evidence>
<keyword evidence="16" id="KW-1185">Reference proteome</keyword>
<evidence type="ECO:0000256" key="5">
    <source>
        <dbReference type="ARBA" id="ARBA00022946"/>
    </source>
</evidence>